<evidence type="ECO:0000256" key="1">
    <source>
        <dbReference type="ARBA" id="ARBA00004844"/>
    </source>
</evidence>
<evidence type="ECO:0000313" key="12">
    <source>
        <dbReference type="EMBL" id="SEM72558.1"/>
    </source>
</evidence>
<keyword evidence="5 10" id="KW-0658">Purine biosynthesis</keyword>
<dbReference type="Pfam" id="PF01808">
    <property type="entry name" value="AICARFT_IMPCHas"/>
    <property type="match status" value="1"/>
</dbReference>
<dbReference type="NCBIfam" id="TIGR00355">
    <property type="entry name" value="purH"/>
    <property type="match status" value="1"/>
</dbReference>
<name>A0A1H8ARW7_9BACT</name>
<keyword evidence="7 10" id="KW-0511">Multifunctional enzyme</keyword>
<evidence type="ECO:0000256" key="2">
    <source>
        <dbReference type="ARBA" id="ARBA00004954"/>
    </source>
</evidence>
<dbReference type="FunFam" id="3.40.50.1380:FF:000001">
    <property type="entry name" value="Bifunctional purine biosynthesis protein PurH"/>
    <property type="match status" value="1"/>
</dbReference>
<dbReference type="AlphaFoldDB" id="A0A1H8ARW7"/>
<comment type="similarity">
    <text evidence="3 10">Belongs to the PurH family.</text>
</comment>
<dbReference type="SMART" id="SM00798">
    <property type="entry name" value="AICARFT_IMPCHas"/>
    <property type="match status" value="1"/>
</dbReference>
<dbReference type="PIRSF" id="PIRSF000414">
    <property type="entry name" value="AICARFT_IMPCHas"/>
    <property type="match status" value="1"/>
</dbReference>
<dbReference type="InterPro" id="IPR002695">
    <property type="entry name" value="PurH-like"/>
</dbReference>
<protein>
    <recommendedName>
        <fullName evidence="10">Bifunctional purine biosynthesis protein PurH</fullName>
    </recommendedName>
    <domain>
        <recommendedName>
            <fullName evidence="10">Phosphoribosylaminoimidazolecarboxamide formyltransferase</fullName>
            <ecNumber evidence="10">2.1.2.3</ecNumber>
        </recommendedName>
        <alternativeName>
            <fullName evidence="10">AICAR transformylase</fullName>
        </alternativeName>
    </domain>
    <domain>
        <recommendedName>
            <fullName evidence="10">IMP cyclohydrolase</fullName>
            <ecNumber evidence="10">3.5.4.10</ecNumber>
        </recommendedName>
        <alternativeName>
            <fullName evidence="10">ATIC</fullName>
        </alternativeName>
        <alternativeName>
            <fullName evidence="10">IMP synthase</fullName>
        </alternativeName>
        <alternativeName>
            <fullName evidence="10">Inosinicase</fullName>
        </alternativeName>
    </domain>
</protein>
<evidence type="ECO:0000259" key="11">
    <source>
        <dbReference type="PROSITE" id="PS51855"/>
    </source>
</evidence>
<dbReference type="InterPro" id="IPR024051">
    <property type="entry name" value="AICAR_Tfase_dup_dom_sf"/>
</dbReference>
<dbReference type="HAMAP" id="MF_00139">
    <property type="entry name" value="PurH"/>
    <property type="match status" value="1"/>
</dbReference>
<evidence type="ECO:0000256" key="10">
    <source>
        <dbReference type="HAMAP-Rule" id="MF_00139"/>
    </source>
</evidence>
<dbReference type="SUPFAM" id="SSF52335">
    <property type="entry name" value="Methylglyoxal synthase-like"/>
    <property type="match status" value="1"/>
</dbReference>
<gene>
    <name evidence="10" type="primary">purH</name>
    <name evidence="12" type="ORF">SAMN04489760_13913</name>
</gene>
<dbReference type="PANTHER" id="PTHR11692:SF0">
    <property type="entry name" value="BIFUNCTIONAL PURINE BIOSYNTHESIS PROTEIN ATIC"/>
    <property type="match status" value="1"/>
</dbReference>
<evidence type="ECO:0000256" key="8">
    <source>
        <dbReference type="ARBA" id="ARBA00050488"/>
    </source>
</evidence>
<comment type="catalytic activity">
    <reaction evidence="9 10">
        <text>IMP + H2O = 5-formamido-1-(5-phospho-D-ribosyl)imidazole-4-carboxamide</text>
        <dbReference type="Rhea" id="RHEA:18445"/>
        <dbReference type="ChEBI" id="CHEBI:15377"/>
        <dbReference type="ChEBI" id="CHEBI:58053"/>
        <dbReference type="ChEBI" id="CHEBI:58467"/>
        <dbReference type="EC" id="3.5.4.10"/>
    </reaction>
</comment>
<organism evidence="12 13">
    <name type="scientific">Syntrophus gentianae</name>
    <dbReference type="NCBI Taxonomy" id="43775"/>
    <lineage>
        <taxon>Bacteria</taxon>
        <taxon>Pseudomonadati</taxon>
        <taxon>Thermodesulfobacteriota</taxon>
        <taxon>Syntrophia</taxon>
        <taxon>Syntrophales</taxon>
        <taxon>Syntrophaceae</taxon>
        <taxon>Syntrophus</taxon>
    </lineage>
</organism>
<evidence type="ECO:0000256" key="9">
    <source>
        <dbReference type="ARBA" id="ARBA00050687"/>
    </source>
</evidence>
<dbReference type="CDD" id="cd01421">
    <property type="entry name" value="IMPCH"/>
    <property type="match status" value="1"/>
</dbReference>
<dbReference type="EMBL" id="FOBS01000039">
    <property type="protein sequence ID" value="SEM72558.1"/>
    <property type="molecule type" value="Genomic_DNA"/>
</dbReference>
<dbReference type="PROSITE" id="PS51855">
    <property type="entry name" value="MGS"/>
    <property type="match status" value="1"/>
</dbReference>
<dbReference type="PANTHER" id="PTHR11692">
    <property type="entry name" value="BIFUNCTIONAL PURINE BIOSYNTHESIS PROTEIN PURH"/>
    <property type="match status" value="1"/>
</dbReference>
<dbReference type="SUPFAM" id="SSF53927">
    <property type="entry name" value="Cytidine deaminase-like"/>
    <property type="match status" value="1"/>
</dbReference>
<dbReference type="STRING" id="43775.SAMN04489760_13913"/>
<dbReference type="GO" id="GO:0006189">
    <property type="term" value="P:'de novo' IMP biosynthetic process"/>
    <property type="evidence" value="ECO:0007669"/>
    <property type="project" value="UniProtKB-UniRule"/>
</dbReference>
<reference evidence="12 13" key="1">
    <citation type="submission" date="2016-10" db="EMBL/GenBank/DDBJ databases">
        <authorList>
            <person name="de Groot N.N."/>
        </authorList>
    </citation>
    <scope>NUCLEOTIDE SEQUENCE [LARGE SCALE GENOMIC DNA]</scope>
    <source>
        <strain evidence="12 13">DSM 8423</strain>
    </source>
</reference>
<dbReference type="FunFam" id="3.40.140.20:FF:000001">
    <property type="entry name" value="Bifunctional purine biosynthesis protein PurH"/>
    <property type="match status" value="1"/>
</dbReference>
<comment type="pathway">
    <text evidence="1 10">Purine metabolism; IMP biosynthesis via de novo pathway; IMP from 5-formamido-1-(5-phospho-D-ribosyl)imidazole-4-carboxamide: step 1/1.</text>
</comment>
<comment type="catalytic activity">
    <reaction evidence="8 10">
        <text>(6R)-10-formyltetrahydrofolate + 5-amino-1-(5-phospho-beta-D-ribosyl)imidazole-4-carboxamide = 5-formamido-1-(5-phospho-D-ribosyl)imidazole-4-carboxamide + (6S)-5,6,7,8-tetrahydrofolate</text>
        <dbReference type="Rhea" id="RHEA:22192"/>
        <dbReference type="ChEBI" id="CHEBI:57453"/>
        <dbReference type="ChEBI" id="CHEBI:58467"/>
        <dbReference type="ChEBI" id="CHEBI:58475"/>
        <dbReference type="ChEBI" id="CHEBI:195366"/>
        <dbReference type="EC" id="2.1.2.3"/>
    </reaction>
</comment>
<keyword evidence="13" id="KW-1185">Reference proteome</keyword>
<keyword evidence="6 10" id="KW-0378">Hydrolase</keyword>
<dbReference type="Pfam" id="PF02142">
    <property type="entry name" value="MGS"/>
    <property type="match status" value="1"/>
</dbReference>
<dbReference type="InterPro" id="IPR036914">
    <property type="entry name" value="MGS-like_dom_sf"/>
</dbReference>
<comment type="domain">
    <text evidence="10">The IMP cyclohydrolase activity resides in the N-terminal region.</text>
</comment>
<sequence>MNLVSIKRVLISVTDKAGIVEFAKGLTQYGVEILSTGGTAAQLRQNGLAVRDVSDYTGFPEMMDGRLKTLHPKIHGGLLALRDQESHQEAARNHGIEMIDMVVINLYRLEDTVSRKGCSLEEAIENIDIGGPTMLRAAAKNYRFVSVVTDPADYARILEEMKEQGGRISEATNFELSVKTFQLTARYDAAISNYLGKLTPYGGTSKDFPDTLTVQFEKAQDLRYGENPHQQAIFYREHNPFPASIASARQLHGKELSYNNIMDSDAAWNMVSDFSLPAAVIMKHANPCGAATTSGNLSEAYQKALATDPISAFGGIVALNRLVDRKTAGEIVKTFLEVVIAPGFDEEALDLLRAKQNLRMLEIPGEYQKNSLGYDFRRVVGGLLVQERDKSSFDIRQAKIVTSRKPTEEEYQALDFAWRAVKHVKSNAIIFTAKDQLVGVGAGQMSRVDSVKMARMKAILPTEGCVLASDAFFPFRDGVDVAAEAGITAIIQPGGSLRDDETIRAAIEHGMAMIFTGIRHFKH</sequence>
<dbReference type="RefSeq" id="WP_175476617.1">
    <property type="nucleotide sequence ID" value="NZ_FOBS01000039.1"/>
</dbReference>
<dbReference type="FunFam" id="3.40.140.20:FF:000002">
    <property type="entry name" value="Bifunctional purine biosynthesis protein PurH"/>
    <property type="match status" value="1"/>
</dbReference>
<feature type="domain" description="MGS-like" evidence="11">
    <location>
        <begin position="1"/>
        <end position="149"/>
    </location>
</feature>
<proteinExistence type="inferred from homology"/>
<comment type="pathway">
    <text evidence="2 10">Purine metabolism; IMP biosynthesis via de novo pathway; 5-formamido-1-(5-phospho-D-ribosyl)imidazole-4-carboxamide from 5-amino-1-(5-phospho-D-ribosyl)imidazole-4-carboxamide (10-formyl THF route): step 1/1.</text>
</comment>
<dbReference type="InterPro" id="IPR016193">
    <property type="entry name" value="Cytidine_deaminase-like"/>
</dbReference>
<dbReference type="GO" id="GO:0003937">
    <property type="term" value="F:IMP cyclohydrolase activity"/>
    <property type="evidence" value="ECO:0007669"/>
    <property type="project" value="UniProtKB-UniRule"/>
</dbReference>
<dbReference type="Proteomes" id="UP000198744">
    <property type="component" value="Unassembled WGS sequence"/>
</dbReference>
<evidence type="ECO:0000256" key="4">
    <source>
        <dbReference type="ARBA" id="ARBA00022679"/>
    </source>
</evidence>
<dbReference type="EC" id="2.1.2.3" evidence="10"/>
<evidence type="ECO:0000256" key="5">
    <source>
        <dbReference type="ARBA" id="ARBA00022755"/>
    </source>
</evidence>
<dbReference type="UniPathway" id="UPA00074">
    <property type="reaction ID" value="UER00133"/>
</dbReference>
<evidence type="ECO:0000256" key="7">
    <source>
        <dbReference type="ARBA" id="ARBA00023268"/>
    </source>
</evidence>
<dbReference type="InterPro" id="IPR011607">
    <property type="entry name" value="MGS-like_dom"/>
</dbReference>
<evidence type="ECO:0000256" key="6">
    <source>
        <dbReference type="ARBA" id="ARBA00022801"/>
    </source>
</evidence>
<dbReference type="EC" id="3.5.4.10" evidence="10"/>
<evidence type="ECO:0000313" key="13">
    <source>
        <dbReference type="Proteomes" id="UP000198744"/>
    </source>
</evidence>
<evidence type="ECO:0000256" key="3">
    <source>
        <dbReference type="ARBA" id="ARBA00007667"/>
    </source>
</evidence>
<dbReference type="NCBIfam" id="NF002049">
    <property type="entry name" value="PRK00881.1"/>
    <property type="match status" value="1"/>
</dbReference>
<dbReference type="GO" id="GO:0005829">
    <property type="term" value="C:cytosol"/>
    <property type="evidence" value="ECO:0007669"/>
    <property type="project" value="TreeGrafter"/>
</dbReference>
<dbReference type="Gene3D" id="3.40.140.20">
    <property type="match status" value="2"/>
</dbReference>
<dbReference type="Gene3D" id="3.40.50.1380">
    <property type="entry name" value="Methylglyoxal synthase-like domain"/>
    <property type="match status" value="1"/>
</dbReference>
<dbReference type="GO" id="GO:0004643">
    <property type="term" value="F:phosphoribosylaminoimidazolecarboxamide formyltransferase activity"/>
    <property type="evidence" value="ECO:0007669"/>
    <property type="project" value="UniProtKB-UniRule"/>
</dbReference>
<keyword evidence="4 10" id="KW-0808">Transferase</keyword>
<dbReference type="SMART" id="SM00851">
    <property type="entry name" value="MGS"/>
    <property type="match status" value="1"/>
</dbReference>
<accession>A0A1H8ARW7</accession>